<sequence>MKSSGNSSATANHTHVNRPSRKAFALTGPSVDLDPRTHAVRGDLADVRLAEQVFAPHYAAPMVTVVSRAVGLFGDRNLSEQVAELSVGDTFDVLELAGNHAWGRATAQNLVGYVDRTALDIAVPQDDAA</sequence>
<evidence type="ECO:0008006" key="4">
    <source>
        <dbReference type="Google" id="ProtNLM"/>
    </source>
</evidence>
<gene>
    <name evidence="2" type="ORF">GGR47_002221</name>
</gene>
<evidence type="ECO:0000313" key="3">
    <source>
        <dbReference type="Proteomes" id="UP000528945"/>
    </source>
</evidence>
<keyword evidence="3" id="KW-1185">Reference proteome</keyword>
<protein>
    <recommendedName>
        <fullName evidence="4">SH3 domain-containing protein</fullName>
    </recommendedName>
</protein>
<dbReference type="AlphaFoldDB" id="A0AAW3TX06"/>
<feature type="region of interest" description="Disordered" evidence="1">
    <location>
        <begin position="1"/>
        <end position="29"/>
    </location>
</feature>
<evidence type="ECO:0000256" key="1">
    <source>
        <dbReference type="SAM" id="MobiDB-lite"/>
    </source>
</evidence>
<comment type="caution">
    <text evidence="2">The sequence shown here is derived from an EMBL/GenBank/DDBJ whole genome shotgun (WGS) entry which is preliminary data.</text>
</comment>
<organism evidence="2 3">
    <name type="scientific">Sphingomonas aquatilis</name>
    <dbReference type="NCBI Taxonomy" id="93063"/>
    <lineage>
        <taxon>Bacteria</taxon>
        <taxon>Pseudomonadati</taxon>
        <taxon>Pseudomonadota</taxon>
        <taxon>Alphaproteobacteria</taxon>
        <taxon>Sphingomonadales</taxon>
        <taxon>Sphingomonadaceae</taxon>
        <taxon>Sphingomonas</taxon>
    </lineage>
</organism>
<proteinExistence type="predicted"/>
<dbReference type="Proteomes" id="UP000528945">
    <property type="component" value="Unassembled WGS sequence"/>
</dbReference>
<dbReference type="EMBL" id="JACIDB010000004">
    <property type="protein sequence ID" value="MBB3875975.1"/>
    <property type="molecule type" value="Genomic_DNA"/>
</dbReference>
<feature type="compositionally biased region" description="Polar residues" evidence="1">
    <location>
        <begin position="1"/>
        <end position="14"/>
    </location>
</feature>
<reference evidence="2 3" key="1">
    <citation type="submission" date="2020-08" db="EMBL/GenBank/DDBJ databases">
        <title>Genomic Encyclopedia of Type Strains, Phase IV (KMG-IV): sequencing the most valuable type-strain genomes for metagenomic binning, comparative biology and taxonomic classification.</title>
        <authorList>
            <person name="Goeker M."/>
        </authorList>
    </citation>
    <scope>NUCLEOTIDE SEQUENCE [LARGE SCALE GENOMIC DNA]</scope>
    <source>
        <strain evidence="2 3">DSM 15581</strain>
    </source>
</reference>
<dbReference type="RefSeq" id="WP_244304909.1">
    <property type="nucleotide sequence ID" value="NZ_JACIDB010000004.1"/>
</dbReference>
<accession>A0AAW3TX06</accession>
<evidence type="ECO:0000313" key="2">
    <source>
        <dbReference type="EMBL" id="MBB3875975.1"/>
    </source>
</evidence>
<name>A0AAW3TX06_9SPHN</name>